<protein>
    <recommendedName>
        <fullName evidence="3">PLAT domain-containing protein</fullName>
    </recommendedName>
</protein>
<dbReference type="Proteomes" id="UP000010087">
    <property type="component" value="Chromosome 1"/>
</dbReference>
<dbReference type="AlphaFoldDB" id="A0A0H3HIM5"/>
<sequence>MGMADAKLTRVMVAFYTHSDNKDHDTVLNVLVKNKVSMFLSEDLASGENLGGDMEFSDPSTHQFDLALLSTTTTLGDLNVPVVNIHIQPNGHDRWIFDYTLSLYFDNGKTFSSSENGIILDQDNRDHTGVFQG</sequence>
<evidence type="ECO:0000313" key="2">
    <source>
        <dbReference type="Proteomes" id="UP000010087"/>
    </source>
</evidence>
<reference evidence="1 2" key="1">
    <citation type="journal article" date="2012" name="PLoS ONE">
        <title>Evolution of Burkholderia pseudomallei in recurrent melioidosis.</title>
        <authorList>
            <person name="Hayden H.S."/>
            <person name="Lim R."/>
            <person name="Brittnacher M.J."/>
            <person name="Sims E.H."/>
            <person name="Ramage E.R."/>
            <person name="Fong C."/>
            <person name="Wu Z."/>
            <person name="Crist E."/>
            <person name="Chang J."/>
            <person name="Zhou Y."/>
            <person name="Radey M."/>
            <person name="Rohmer L."/>
            <person name="Haugen E."/>
            <person name="Gillett W."/>
            <person name="Wuthiekanun V."/>
            <person name="Peacock S.J."/>
            <person name="Kaul R."/>
            <person name="Miller S.I."/>
            <person name="Manoil C."/>
            <person name="Jacobs M.A."/>
        </authorList>
    </citation>
    <scope>NUCLEOTIDE SEQUENCE [LARGE SCALE GENOMIC DNA]</scope>
    <source>
        <strain evidence="1 2">1026b</strain>
    </source>
</reference>
<evidence type="ECO:0000313" key="1">
    <source>
        <dbReference type="EMBL" id="AFI65786.1"/>
    </source>
</evidence>
<organism evidence="1 2">
    <name type="scientific">Burkholderia pseudomallei (strain 1026b)</name>
    <dbReference type="NCBI Taxonomy" id="884204"/>
    <lineage>
        <taxon>Bacteria</taxon>
        <taxon>Pseudomonadati</taxon>
        <taxon>Pseudomonadota</taxon>
        <taxon>Betaproteobacteria</taxon>
        <taxon>Burkholderiales</taxon>
        <taxon>Burkholderiaceae</taxon>
        <taxon>Burkholderia</taxon>
        <taxon>pseudomallei group</taxon>
    </lineage>
</organism>
<name>A0A0H3HIM5_BURP2</name>
<dbReference type="RefSeq" id="WP_004552787.1">
    <property type="nucleotide sequence ID" value="NC_017831.1"/>
</dbReference>
<dbReference type="KEGG" id="bpz:BP1026B_I1137"/>
<evidence type="ECO:0008006" key="3">
    <source>
        <dbReference type="Google" id="ProtNLM"/>
    </source>
</evidence>
<proteinExistence type="predicted"/>
<dbReference type="PATRIC" id="fig|884204.6.peg.3479"/>
<dbReference type="EMBL" id="CP002833">
    <property type="protein sequence ID" value="AFI65786.1"/>
    <property type="molecule type" value="Genomic_DNA"/>
</dbReference>
<accession>A0A0H3HIM5</accession>
<gene>
    <name evidence="1" type="ordered locus">BP1026B_I1137</name>
</gene>